<dbReference type="EMBL" id="FUZU01000001">
    <property type="protein sequence ID" value="SKC40799.1"/>
    <property type="molecule type" value="Genomic_DNA"/>
</dbReference>
<proteinExistence type="predicted"/>
<dbReference type="OrthoDB" id="955334at2"/>
<dbReference type="STRING" id="688867.SAMN05660236_0227"/>
<evidence type="ECO:0000259" key="1">
    <source>
        <dbReference type="Pfam" id="PF13648"/>
    </source>
</evidence>
<name>A0A1T5INV1_9BACT</name>
<dbReference type="InterPro" id="IPR024311">
    <property type="entry name" value="Lipocalin-like"/>
</dbReference>
<sequence length="147" mass="15978">MNRTLSHYFVLVVMVVMLSCSDDDDDASRTDLLTARAWIATKYEIGGAVADVVECSADDVLAFSKEGKFTITVGALACDDDEKDLQGTWSLKDNDQVLSMTIDGVTNEGTIVALTSTTFKLKTKSVLTEDGEVIGVFDDLYVIYTAK</sequence>
<dbReference type="Pfam" id="PF13648">
    <property type="entry name" value="Lipocalin_4"/>
    <property type="match status" value="1"/>
</dbReference>
<dbReference type="AlphaFoldDB" id="A0A1T5INV1"/>
<evidence type="ECO:0000313" key="2">
    <source>
        <dbReference type="EMBL" id="SKC40799.1"/>
    </source>
</evidence>
<organism evidence="2 3">
    <name type="scientific">Ohtaekwangia koreensis</name>
    <dbReference type="NCBI Taxonomy" id="688867"/>
    <lineage>
        <taxon>Bacteria</taxon>
        <taxon>Pseudomonadati</taxon>
        <taxon>Bacteroidota</taxon>
        <taxon>Cytophagia</taxon>
        <taxon>Cytophagales</taxon>
        <taxon>Fulvivirgaceae</taxon>
        <taxon>Ohtaekwangia</taxon>
    </lineage>
</organism>
<keyword evidence="3" id="KW-1185">Reference proteome</keyword>
<feature type="domain" description="Lipocalin-like" evidence="1">
    <location>
        <begin position="38"/>
        <end position="121"/>
    </location>
</feature>
<reference evidence="2 3" key="1">
    <citation type="submission" date="2017-02" db="EMBL/GenBank/DDBJ databases">
        <authorList>
            <person name="Peterson S.W."/>
        </authorList>
    </citation>
    <scope>NUCLEOTIDE SEQUENCE [LARGE SCALE GENOMIC DNA]</scope>
    <source>
        <strain evidence="2 3">DSM 25262</strain>
    </source>
</reference>
<evidence type="ECO:0000313" key="3">
    <source>
        <dbReference type="Proteomes" id="UP000190961"/>
    </source>
</evidence>
<accession>A0A1T5INV1</accession>
<dbReference type="PROSITE" id="PS51257">
    <property type="entry name" value="PROKAR_LIPOPROTEIN"/>
    <property type="match status" value="1"/>
</dbReference>
<protein>
    <submittedName>
        <fullName evidence="2">Lipocalin-like domain-containing protein</fullName>
    </submittedName>
</protein>
<dbReference type="Proteomes" id="UP000190961">
    <property type="component" value="Unassembled WGS sequence"/>
</dbReference>
<gene>
    <name evidence="2" type="ORF">SAMN05660236_0227</name>
</gene>
<dbReference type="RefSeq" id="WP_079684872.1">
    <property type="nucleotide sequence ID" value="NZ_FUZU01000001.1"/>
</dbReference>